<comment type="similarity">
    <text evidence="2">Belongs to the CDC50/LEM3 family.</text>
</comment>
<evidence type="ECO:0000313" key="7">
    <source>
        <dbReference type="EMBL" id="EGR33272.1"/>
    </source>
</evidence>
<dbReference type="RefSeq" id="XP_004037258.1">
    <property type="nucleotide sequence ID" value="XM_004037210.1"/>
</dbReference>
<proteinExistence type="inferred from homology"/>
<dbReference type="GeneID" id="14909438"/>
<dbReference type="OrthoDB" id="284181at2759"/>
<evidence type="ECO:0000256" key="6">
    <source>
        <dbReference type="SAM" id="Phobius"/>
    </source>
</evidence>
<evidence type="ECO:0000256" key="2">
    <source>
        <dbReference type="ARBA" id="ARBA00009457"/>
    </source>
</evidence>
<gene>
    <name evidence="7" type="ORF">IMG5_057370</name>
</gene>
<comment type="subcellular location">
    <subcellularLocation>
        <location evidence="1">Membrane</location>
        <topology evidence="1">Multi-pass membrane protein</topology>
    </subcellularLocation>
</comment>
<evidence type="ECO:0000256" key="4">
    <source>
        <dbReference type="ARBA" id="ARBA00022989"/>
    </source>
</evidence>
<dbReference type="OMA" id="TEHMANI"/>
<dbReference type="STRING" id="857967.G0QND9"/>
<evidence type="ECO:0000313" key="8">
    <source>
        <dbReference type="Proteomes" id="UP000008983"/>
    </source>
</evidence>
<sequence>MSQWKGSNKLKAGILYILAGLYLLIAGIIFAIKNNEAYEYRVEYSSLENCSPKAETCSFQINLDQDLNPPIFIHYELKNFNQNHQIYLDNFDNSQVYQNSNQPSNPNQCTGFKTNKEINKKLLKIQNWENKHYVPDENKIIMTNMNKKLLLSTQLDDVAIPCGLRAFTYFQDTYQIQSLQDGEIIKIQNKNIAWEYDRKNIKNTKNPEKQWIDMENGFLQINLCINLFLQKEHFQNWIRPSGLSKFKKLWGRIEQKLTSGQYKVTVQNQFNVSLYDSTKSFLLGTVNSMGGKNIVLVISHLVSGSIIFVLGLFFLVYHFKK</sequence>
<keyword evidence="3 6" id="KW-0812">Transmembrane</keyword>
<dbReference type="eggNOG" id="KOG2952">
    <property type="taxonomic scope" value="Eukaryota"/>
</dbReference>
<dbReference type="InParanoid" id="G0QND9"/>
<feature type="transmembrane region" description="Helical" evidence="6">
    <location>
        <begin position="12"/>
        <end position="32"/>
    </location>
</feature>
<reference evidence="7 8" key="1">
    <citation type="submission" date="2011-07" db="EMBL/GenBank/DDBJ databases">
        <authorList>
            <person name="Coyne R."/>
            <person name="Brami D."/>
            <person name="Johnson J."/>
            <person name="Hostetler J."/>
            <person name="Hannick L."/>
            <person name="Clark T."/>
            <person name="Cassidy-Hanley D."/>
            <person name="Inman J."/>
        </authorList>
    </citation>
    <scope>NUCLEOTIDE SEQUENCE [LARGE SCALE GENOMIC DNA]</scope>
    <source>
        <strain evidence="7 8">G5</strain>
    </source>
</reference>
<protein>
    <submittedName>
        <fullName evidence="7">Ligand-effect modulator 3 LEM3 family protein, putative</fullName>
    </submittedName>
</protein>
<name>G0QND9_ICHMU</name>
<dbReference type="Proteomes" id="UP000008983">
    <property type="component" value="Unassembled WGS sequence"/>
</dbReference>
<dbReference type="GO" id="GO:0005794">
    <property type="term" value="C:Golgi apparatus"/>
    <property type="evidence" value="ECO:0007669"/>
    <property type="project" value="TreeGrafter"/>
</dbReference>
<keyword evidence="4 6" id="KW-1133">Transmembrane helix</keyword>
<dbReference type="EMBL" id="GL983480">
    <property type="protein sequence ID" value="EGR33272.1"/>
    <property type="molecule type" value="Genomic_DNA"/>
</dbReference>
<feature type="transmembrane region" description="Helical" evidence="6">
    <location>
        <begin position="294"/>
        <end position="317"/>
    </location>
</feature>
<organism evidence="7 8">
    <name type="scientific">Ichthyophthirius multifiliis</name>
    <name type="common">White spot disease agent</name>
    <name type="synonym">Ich</name>
    <dbReference type="NCBI Taxonomy" id="5932"/>
    <lineage>
        <taxon>Eukaryota</taxon>
        <taxon>Sar</taxon>
        <taxon>Alveolata</taxon>
        <taxon>Ciliophora</taxon>
        <taxon>Intramacronucleata</taxon>
        <taxon>Oligohymenophorea</taxon>
        <taxon>Hymenostomatida</taxon>
        <taxon>Ophryoglenina</taxon>
        <taxon>Ichthyophthirius</taxon>
    </lineage>
</organism>
<dbReference type="Pfam" id="PF03381">
    <property type="entry name" value="CDC50"/>
    <property type="match status" value="1"/>
</dbReference>
<dbReference type="GO" id="GO:0005886">
    <property type="term" value="C:plasma membrane"/>
    <property type="evidence" value="ECO:0007669"/>
    <property type="project" value="TreeGrafter"/>
</dbReference>
<dbReference type="InterPro" id="IPR005045">
    <property type="entry name" value="CDC50/LEM3_fam"/>
</dbReference>
<dbReference type="GO" id="GO:0005783">
    <property type="term" value="C:endoplasmic reticulum"/>
    <property type="evidence" value="ECO:0007669"/>
    <property type="project" value="TreeGrafter"/>
</dbReference>
<keyword evidence="8" id="KW-1185">Reference proteome</keyword>
<dbReference type="PANTHER" id="PTHR10926:SF0">
    <property type="entry name" value="CDC50, ISOFORM A"/>
    <property type="match status" value="1"/>
</dbReference>
<evidence type="ECO:0000256" key="1">
    <source>
        <dbReference type="ARBA" id="ARBA00004141"/>
    </source>
</evidence>
<keyword evidence="5 6" id="KW-0472">Membrane</keyword>
<evidence type="ECO:0000256" key="5">
    <source>
        <dbReference type="ARBA" id="ARBA00023136"/>
    </source>
</evidence>
<dbReference type="PANTHER" id="PTHR10926">
    <property type="entry name" value="CELL CYCLE CONTROL PROTEIN 50"/>
    <property type="match status" value="1"/>
</dbReference>
<dbReference type="AlphaFoldDB" id="G0QND9"/>
<accession>G0QND9</accession>
<evidence type="ECO:0000256" key="3">
    <source>
        <dbReference type="ARBA" id="ARBA00022692"/>
    </source>
</evidence>